<feature type="transmembrane region" description="Helical" evidence="5">
    <location>
        <begin position="406"/>
        <end position="425"/>
    </location>
</feature>
<accession>A0A7W1T6M6</accession>
<name>A0A7W1T6M6_9LIST</name>
<evidence type="ECO:0000256" key="1">
    <source>
        <dbReference type="ARBA" id="ARBA00004141"/>
    </source>
</evidence>
<sequence>MNRWNETLDSKKRSVIILFIFLSVVVPFVPAILAVLVVAIILYMIKDIPLQKLNYYLFIGVVISGFLGPYLALPAFPSFFLFRILIILHLFLFLFEKKDFKKLDSVKIPIILFIVWILYSIFSLLWTSSPSLSIVAIYYQIESFYLLFAFVYYINNFTKLKQMLTWIVLIYIMTIAIGLWEILTGNHLKYSAGNILSYGDMRPTGLLVNTNDYSSYIAFYIPILLLFLFNKKTIFKSLIGIAALGALTFIILETESRSGLVAFVVVAVLTLYKIFHHKILFFFGLTMSALLGLCLLLMRHGAQLTTYFTGKTDSTSQRAFMYETIFQLCKEHNFLGVGIGVTPKFVFTALYGTSNIPDTMQRTMSAHNLWLSNLSDVGIIGFFPFVLLFMWFVTHAMRLYIQNQQLLAAIPICILAAFAAISIGSSSIFEMRIVWLGLGLALTIINLLGQNTNNLKIRTGVTR</sequence>
<dbReference type="RefSeq" id="WP_181676545.1">
    <property type="nucleotide sequence ID" value="NZ_JABJVM010000007.1"/>
</dbReference>
<feature type="transmembrane region" description="Helical" evidence="5">
    <location>
        <begin position="132"/>
        <end position="154"/>
    </location>
</feature>
<evidence type="ECO:0000256" key="4">
    <source>
        <dbReference type="ARBA" id="ARBA00023136"/>
    </source>
</evidence>
<dbReference type="EMBL" id="JABJVM010000007">
    <property type="protein sequence ID" value="MBA3926382.1"/>
    <property type="molecule type" value="Genomic_DNA"/>
</dbReference>
<dbReference type="PANTHER" id="PTHR37422">
    <property type="entry name" value="TEICHURONIC ACID BIOSYNTHESIS PROTEIN TUAE"/>
    <property type="match status" value="1"/>
</dbReference>
<evidence type="ECO:0000256" key="2">
    <source>
        <dbReference type="ARBA" id="ARBA00022692"/>
    </source>
</evidence>
<feature type="transmembrane region" description="Helical" evidence="5">
    <location>
        <begin position="431"/>
        <end position="449"/>
    </location>
</feature>
<keyword evidence="8" id="KW-1185">Reference proteome</keyword>
<dbReference type="Proteomes" id="UP000548787">
    <property type="component" value="Unassembled WGS sequence"/>
</dbReference>
<gene>
    <name evidence="7" type="ORF">HPK16_08510</name>
</gene>
<evidence type="ECO:0000313" key="7">
    <source>
        <dbReference type="EMBL" id="MBA3926382.1"/>
    </source>
</evidence>
<organism evidence="7 8">
    <name type="scientific">Listeria rustica</name>
    <dbReference type="NCBI Taxonomy" id="2713503"/>
    <lineage>
        <taxon>Bacteria</taxon>
        <taxon>Bacillati</taxon>
        <taxon>Bacillota</taxon>
        <taxon>Bacilli</taxon>
        <taxon>Bacillales</taxon>
        <taxon>Listeriaceae</taxon>
        <taxon>Listeria</taxon>
    </lineage>
</organism>
<feature type="transmembrane region" description="Helical" evidence="5">
    <location>
        <begin position="15"/>
        <end position="43"/>
    </location>
</feature>
<comment type="subcellular location">
    <subcellularLocation>
        <location evidence="1">Membrane</location>
        <topology evidence="1">Multi-pass membrane protein</topology>
    </subcellularLocation>
</comment>
<feature type="transmembrane region" description="Helical" evidence="5">
    <location>
        <begin position="280"/>
        <end position="298"/>
    </location>
</feature>
<comment type="caution">
    <text evidence="7">The sequence shown here is derived from an EMBL/GenBank/DDBJ whole genome shotgun (WGS) entry which is preliminary data.</text>
</comment>
<feature type="transmembrane region" description="Helical" evidence="5">
    <location>
        <begin position="234"/>
        <end position="252"/>
    </location>
</feature>
<evidence type="ECO:0000259" key="6">
    <source>
        <dbReference type="Pfam" id="PF04932"/>
    </source>
</evidence>
<evidence type="ECO:0000313" key="8">
    <source>
        <dbReference type="Proteomes" id="UP000548787"/>
    </source>
</evidence>
<keyword evidence="4 5" id="KW-0472">Membrane</keyword>
<dbReference type="PANTHER" id="PTHR37422:SF23">
    <property type="entry name" value="TEICHURONIC ACID BIOSYNTHESIS PROTEIN TUAE"/>
    <property type="match status" value="1"/>
</dbReference>
<feature type="transmembrane region" description="Helical" evidence="5">
    <location>
        <begin position="377"/>
        <end position="394"/>
    </location>
</feature>
<feature type="transmembrane region" description="Helical" evidence="5">
    <location>
        <begin position="166"/>
        <end position="183"/>
    </location>
</feature>
<feature type="domain" description="O-antigen ligase-related" evidence="6">
    <location>
        <begin position="243"/>
        <end position="385"/>
    </location>
</feature>
<keyword evidence="3 5" id="KW-1133">Transmembrane helix</keyword>
<dbReference type="AlphaFoldDB" id="A0A7W1T6M6"/>
<feature type="transmembrane region" description="Helical" evidence="5">
    <location>
        <begin position="55"/>
        <end position="73"/>
    </location>
</feature>
<keyword evidence="2 5" id="KW-0812">Transmembrane</keyword>
<evidence type="ECO:0000256" key="5">
    <source>
        <dbReference type="SAM" id="Phobius"/>
    </source>
</evidence>
<dbReference type="Pfam" id="PF04932">
    <property type="entry name" value="Wzy_C"/>
    <property type="match status" value="1"/>
</dbReference>
<dbReference type="GO" id="GO:0016020">
    <property type="term" value="C:membrane"/>
    <property type="evidence" value="ECO:0007669"/>
    <property type="project" value="UniProtKB-SubCell"/>
</dbReference>
<feature type="transmembrane region" description="Helical" evidence="5">
    <location>
        <begin position="108"/>
        <end position="126"/>
    </location>
</feature>
<dbReference type="InterPro" id="IPR051533">
    <property type="entry name" value="WaaL-like"/>
</dbReference>
<feature type="transmembrane region" description="Helical" evidence="5">
    <location>
        <begin position="79"/>
        <end position="96"/>
    </location>
</feature>
<dbReference type="InterPro" id="IPR007016">
    <property type="entry name" value="O-antigen_ligase-rel_domated"/>
</dbReference>
<reference evidence="7 8" key="1">
    <citation type="submission" date="2020-08" db="EMBL/GenBank/DDBJ databases">
        <title>Listeria ohnekaius sp. nov. and Listeria portnoyii sp. nov. isolated from non-agricultural and natural environments.</title>
        <authorList>
            <person name="Weller D."/>
            <person name="Belias A.M."/>
            <person name="Liao J."/>
            <person name="Guo S."/>
            <person name="Orsi R.H."/>
            <person name="Wiedmann M."/>
        </authorList>
    </citation>
    <scope>NUCLEOTIDE SEQUENCE [LARGE SCALE GENOMIC DNA]</scope>
    <source>
        <strain evidence="7 8">FSL W9-0585</strain>
    </source>
</reference>
<protein>
    <recommendedName>
        <fullName evidence="6">O-antigen ligase-related domain-containing protein</fullName>
    </recommendedName>
</protein>
<feature type="transmembrane region" description="Helical" evidence="5">
    <location>
        <begin position="213"/>
        <end position="229"/>
    </location>
</feature>
<evidence type="ECO:0000256" key="3">
    <source>
        <dbReference type="ARBA" id="ARBA00022989"/>
    </source>
</evidence>
<proteinExistence type="predicted"/>